<protein>
    <recommendedName>
        <fullName evidence="1">DUF6760 domain-containing protein</fullName>
    </recommendedName>
</protein>
<dbReference type="Pfam" id="PF20546">
    <property type="entry name" value="DUF6760"/>
    <property type="match status" value="1"/>
</dbReference>
<name>E0I824_9BACL</name>
<gene>
    <name evidence="2" type="ORF">PaecuDRAFT_1775</name>
</gene>
<keyword evidence="3" id="KW-1185">Reference proteome</keyword>
<evidence type="ECO:0000313" key="2">
    <source>
        <dbReference type="EMBL" id="EFM11329.1"/>
    </source>
</evidence>
<dbReference type="Proteomes" id="UP000005387">
    <property type="component" value="Unassembled WGS sequence"/>
</dbReference>
<dbReference type="EMBL" id="AEDD01000004">
    <property type="protein sequence ID" value="EFM11329.1"/>
    <property type="molecule type" value="Genomic_DNA"/>
</dbReference>
<evidence type="ECO:0000313" key="3">
    <source>
        <dbReference type="Proteomes" id="UP000005387"/>
    </source>
</evidence>
<sequence length="75" mass="8897">MRAPVSFGGSRGGGVLSSYPVDRLYEEVAFIAYYLHWTHDDIMAMDHRERQRWCEEVSRIHRKVSKEPKNIFDIR</sequence>
<accession>E0I824</accession>
<reference evidence="2 3" key="1">
    <citation type="submission" date="2010-07" db="EMBL/GenBank/DDBJ databases">
        <title>The draft genome of Paenibacillus curdlanolyticus YK9.</title>
        <authorList>
            <consortium name="US DOE Joint Genome Institute (JGI-PGF)"/>
            <person name="Lucas S."/>
            <person name="Copeland A."/>
            <person name="Lapidus A."/>
            <person name="Cheng J.-F."/>
            <person name="Bruce D."/>
            <person name="Goodwin L."/>
            <person name="Pitluck S."/>
            <person name="Land M.L."/>
            <person name="Hauser L."/>
            <person name="Chang Y.-J."/>
            <person name="Jeffries C."/>
            <person name="Anderson I.J."/>
            <person name="Johnson E."/>
            <person name="Loganathan U."/>
            <person name="Mulhopadhyay B."/>
            <person name="Kyrpides N."/>
            <person name="Woyke T.J."/>
        </authorList>
    </citation>
    <scope>NUCLEOTIDE SEQUENCE [LARGE SCALE GENOMIC DNA]</scope>
    <source>
        <strain evidence="2 3">YK9</strain>
    </source>
</reference>
<dbReference type="STRING" id="717606.PaecuDRAFT_1775"/>
<feature type="domain" description="DUF6760" evidence="1">
    <location>
        <begin position="21"/>
        <end position="65"/>
    </location>
</feature>
<dbReference type="RefSeq" id="WP_006037786.1">
    <property type="nucleotide sequence ID" value="NZ_AEDD01000004.1"/>
</dbReference>
<dbReference type="InterPro" id="IPR046648">
    <property type="entry name" value="DUF6760"/>
</dbReference>
<evidence type="ECO:0000259" key="1">
    <source>
        <dbReference type="Pfam" id="PF20546"/>
    </source>
</evidence>
<dbReference type="eggNOG" id="ENOG5033A8Q">
    <property type="taxonomic scope" value="Bacteria"/>
</dbReference>
<dbReference type="AlphaFoldDB" id="E0I824"/>
<proteinExistence type="predicted"/>
<organism evidence="2 3">
    <name type="scientific">Paenibacillus curdlanolyticus YK9</name>
    <dbReference type="NCBI Taxonomy" id="717606"/>
    <lineage>
        <taxon>Bacteria</taxon>
        <taxon>Bacillati</taxon>
        <taxon>Bacillota</taxon>
        <taxon>Bacilli</taxon>
        <taxon>Bacillales</taxon>
        <taxon>Paenibacillaceae</taxon>
        <taxon>Paenibacillus</taxon>
    </lineage>
</organism>